<evidence type="ECO:0000313" key="4">
    <source>
        <dbReference type="EMBL" id="XBH15565.1"/>
    </source>
</evidence>
<keyword evidence="2" id="KW-0472">Membrane</keyword>
<keyword evidence="2" id="KW-1133">Transmembrane helix</keyword>
<dbReference type="InterPro" id="IPR052173">
    <property type="entry name" value="Beta-lactam_resp_regulator"/>
</dbReference>
<feature type="domain" description="Peptidase M56" evidence="3">
    <location>
        <begin position="19"/>
        <end position="283"/>
    </location>
</feature>
<feature type="transmembrane region" description="Helical" evidence="2">
    <location>
        <begin position="6"/>
        <end position="29"/>
    </location>
</feature>
<evidence type="ECO:0000256" key="1">
    <source>
        <dbReference type="SAM" id="MobiDB-lite"/>
    </source>
</evidence>
<dbReference type="CDD" id="cd07341">
    <property type="entry name" value="M56_BlaR1_MecR1_like"/>
    <property type="match status" value="1"/>
</dbReference>
<evidence type="ECO:0000256" key="2">
    <source>
        <dbReference type="SAM" id="Phobius"/>
    </source>
</evidence>
<dbReference type="AlphaFoldDB" id="A0AAU7DD33"/>
<feature type="compositionally biased region" description="Polar residues" evidence="1">
    <location>
        <begin position="399"/>
        <end position="413"/>
    </location>
</feature>
<sequence length="593" mass="64847">MTQIPQAIAWTLIHFCWQAAAIALAYRVISAVIARKSSQTRYLAALSGLLLMLVCAAGTFAWEMRSDGTPISIVDSTSNLRATIAADLQSTETSGPATTEPREPFMLAIVLPWIDGLWLIGVFALSVRSLGGWWYLRRLRLASTTEAPSAVRAAFQRISATLGLHRSITLRLTEAIDSPMTMGTLRAIVLLPLSAVTSLGPDELEVVLAHELAHVRRADFFWNILQTIAETLFFFHPAVWWISSRIRHERELCCDDLALEICPNPFAYANALVRLEEQRSRHLRLALALDGHQSHLTLLTRVARILGEPMTRIPSRRLRPFSLAAAFTGLVVLCFPVPHLLASLSPAKQADAKATVSIATTTAPIAAPVIATEVALHIADPAPSSPAIASAEPAPTPRPSSQSDATPKSSAQPHSDYIDQMKAAGYDVDLDKLIAMKIQNVTPEYAQAMAQAGFGKLSADDLIASKIQGVTPEAIAEMKKQGLEINNVHDAISFRIFQVTPEFISGMKAAGFENLDSKQLIAMRVQGVTPEYARQLKQKFPKVTADDLVKARIFRIDDEFMAQAAKHGFTNLPFDKLVQLRISGLLDDESVKE</sequence>
<dbReference type="RefSeq" id="WP_348260798.1">
    <property type="nucleotide sequence ID" value="NZ_CP121196.1"/>
</dbReference>
<name>A0AAU7DD33_9BACT</name>
<feature type="region of interest" description="Disordered" evidence="1">
    <location>
        <begin position="385"/>
        <end position="414"/>
    </location>
</feature>
<evidence type="ECO:0000259" key="3">
    <source>
        <dbReference type="Pfam" id="PF05569"/>
    </source>
</evidence>
<reference evidence="4" key="1">
    <citation type="submission" date="2023-03" db="EMBL/GenBank/DDBJ databases">
        <title>Edaphobacter sp.</title>
        <authorList>
            <person name="Huber K.J."/>
            <person name="Papendorf J."/>
            <person name="Pilke C."/>
            <person name="Bunk B."/>
            <person name="Sproeer C."/>
            <person name="Pester M."/>
        </authorList>
    </citation>
    <scope>NUCLEOTIDE SEQUENCE</scope>
    <source>
        <strain evidence="4">DSM 110680</strain>
    </source>
</reference>
<feature type="transmembrane region" description="Helical" evidence="2">
    <location>
        <begin position="116"/>
        <end position="136"/>
    </location>
</feature>
<feature type="transmembrane region" description="Helical" evidence="2">
    <location>
        <begin position="321"/>
        <end position="341"/>
    </location>
</feature>
<protein>
    <submittedName>
        <fullName evidence="4">M56 family metallopeptidase</fullName>
    </submittedName>
</protein>
<dbReference type="PANTHER" id="PTHR34978">
    <property type="entry name" value="POSSIBLE SENSOR-TRANSDUCER PROTEIN BLAR"/>
    <property type="match status" value="1"/>
</dbReference>
<dbReference type="PANTHER" id="PTHR34978:SF3">
    <property type="entry name" value="SLR0241 PROTEIN"/>
    <property type="match status" value="1"/>
</dbReference>
<keyword evidence="2" id="KW-0812">Transmembrane</keyword>
<dbReference type="InterPro" id="IPR008756">
    <property type="entry name" value="Peptidase_M56"/>
</dbReference>
<dbReference type="Gene3D" id="3.30.2010.10">
    <property type="entry name" value="Metalloproteases ('zincins'), catalytic domain"/>
    <property type="match status" value="1"/>
</dbReference>
<gene>
    <name evidence="4" type="ORF">P8935_13400</name>
</gene>
<proteinExistence type="predicted"/>
<feature type="transmembrane region" description="Helical" evidence="2">
    <location>
        <begin position="41"/>
        <end position="62"/>
    </location>
</feature>
<dbReference type="Pfam" id="PF05569">
    <property type="entry name" value="Peptidase_M56"/>
    <property type="match status" value="1"/>
</dbReference>
<accession>A0AAU7DD33</accession>
<dbReference type="EMBL" id="CP121196">
    <property type="protein sequence ID" value="XBH15565.1"/>
    <property type="molecule type" value="Genomic_DNA"/>
</dbReference>
<organism evidence="4">
    <name type="scientific">Telmatobacter sp. DSM 110680</name>
    <dbReference type="NCBI Taxonomy" id="3036704"/>
    <lineage>
        <taxon>Bacteria</taxon>
        <taxon>Pseudomonadati</taxon>
        <taxon>Acidobacteriota</taxon>
        <taxon>Terriglobia</taxon>
        <taxon>Terriglobales</taxon>
        <taxon>Acidobacteriaceae</taxon>
        <taxon>Telmatobacter</taxon>
    </lineage>
</organism>